<reference evidence="5" key="1">
    <citation type="journal article" date="2019" name="Int. J. Syst. Evol. Microbiol.">
        <title>The Global Catalogue of Microorganisms (GCM) 10K type strain sequencing project: providing services to taxonomists for standard genome sequencing and annotation.</title>
        <authorList>
            <consortium name="The Broad Institute Genomics Platform"/>
            <consortium name="The Broad Institute Genome Sequencing Center for Infectious Disease"/>
            <person name="Wu L."/>
            <person name="Ma J."/>
        </authorList>
    </citation>
    <scope>NUCLEOTIDE SEQUENCE [LARGE SCALE GENOMIC DNA]</scope>
    <source>
        <strain evidence="5">DT92</strain>
    </source>
</reference>
<dbReference type="Proteomes" id="UP001597344">
    <property type="component" value="Unassembled WGS sequence"/>
</dbReference>
<dbReference type="RefSeq" id="WP_378320872.1">
    <property type="nucleotide sequence ID" value="NZ_JBHUHY010000015.1"/>
</dbReference>
<keyword evidence="5" id="KW-1185">Reference proteome</keyword>
<protein>
    <submittedName>
        <fullName evidence="4">Uncharacterized protein</fullName>
    </submittedName>
</protein>
<proteinExistence type="predicted"/>
<evidence type="ECO:0000313" key="4">
    <source>
        <dbReference type="EMBL" id="MFD2187868.1"/>
    </source>
</evidence>
<evidence type="ECO:0000256" key="1">
    <source>
        <dbReference type="ARBA" id="ARBA00001913"/>
    </source>
</evidence>
<keyword evidence="3" id="KW-0106">Calcium</keyword>
<gene>
    <name evidence="4" type="ORF">ACFSJT_13780</name>
</gene>
<evidence type="ECO:0000313" key="5">
    <source>
        <dbReference type="Proteomes" id="UP001597344"/>
    </source>
</evidence>
<dbReference type="Gene3D" id="2.70.98.10">
    <property type="match status" value="1"/>
</dbReference>
<comment type="cofactor">
    <cofactor evidence="1">
        <name>Ca(2+)</name>
        <dbReference type="ChEBI" id="CHEBI:29108"/>
    </cofactor>
</comment>
<comment type="caution">
    <text evidence="4">The sequence shown here is derived from an EMBL/GenBank/DDBJ whole genome shotgun (WGS) entry which is preliminary data.</text>
</comment>
<name>A0ABW5AXW5_9FLAO</name>
<organism evidence="4 5">
    <name type="scientific">Aquimarina celericrescens</name>
    <dbReference type="NCBI Taxonomy" id="1964542"/>
    <lineage>
        <taxon>Bacteria</taxon>
        <taxon>Pseudomonadati</taxon>
        <taxon>Bacteroidota</taxon>
        <taxon>Flavobacteriia</taxon>
        <taxon>Flavobacteriales</taxon>
        <taxon>Flavobacteriaceae</taxon>
        <taxon>Aquimarina</taxon>
    </lineage>
</organism>
<dbReference type="EMBL" id="JBHUHY010000015">
    <property type="protein sequence ID" value="MFD2187868.1"/>
    <property type="molecule type" value="Genomic_DNA"/>
</dbReference>
<sequence length="65" mass="7678">MVWRQLLPVFAQRLASLFVPDKNGIFKDIVLGFNTLEEENIYRYSTVYRFGKRVNEKGNKKVNLI</sequence>
<evidence type="ECO:0000256" key="3">
    <source>
        <dbReference type="ARBA" id="ARBA00022837"/>
    </source>
</evidence>
<evidence type="ECO:0000256" key="2">
    <source>
        <dbReference type="ARBA" id="ARBA00011245"/>
    </source>
</evidence>
<accession>A0ABW5AXW5</accession>
<dbReference type="InterPro" id="IPR014718">
    <property type="entry name" value="GH-type_carb-bd"/>
</dbReference>
<comment type="subunit">
    <text evidence="2">Monomer.</text>
</comment>